<evidence type="ECO:0000313" key="5">
    <source>
        <dbReference type="Proteomes" id="UP000078555"/>
    </source>
</evidence>
<keyword evidence="5" id="KW-1185">Reference proteome</keyword>
<evidence type="ECO:0000313" key="3">
    <source>
        <dbReference type="EMBL" id="SBT58439.1"/>
    </source>
</evidence>
<reference evidence="3" key="2">
    <citation type="submission" date="2016-05" db="EMBL/GenBank/DDBJ databases">
        <authorList>
            <person name="Lavstsen T."/>
            <person name="Jespersen J.S."/>
        </authorList>
    </citation>
    <scope>NUCLEOTIDE SEQUENCE [LARGE SCALE GENOMIC DNA]</scope>
</reference>
<keyword evidence="1" id="KW-1133">Transmembrane helix</keyword>
<protein>
    <submittedName>
        <fullName evidence="3">PIR Superfamily Protein</fullName>
    </submittedName>
</protein>
<name>A0A1A9AQC3_PLAOA</name>
<dbReference type="Proteomes" id="UP000078550">
    <property type="component" value="Unassembled WGS sequence"/>
</dbReference>
<dbReference type="Pfam" id="PF05795">
    <property type="entry name" value="Plasmodium_Vir"/>
    <property type="match status" value="2"/>
</dbReference>
<dbReference type="AlphaFoldDB" id="A0A1A9AQC3"/>
<proteinExistence type="predicted"/>
<accession>A0A1A9AQC3</accession>
<gene>
    <name evidence="3" type="ORF">POVWA1_087680</name>
    <name evidence="2" type="ORF">POVWA2_074210</name>
</gene>
<dbReference type="Proteomes" id="UP000078555">
    <property type="component" value="Unassembled WGS sequence"/>
</dbReference>
<organism evidence="3 5">
    <name type="scientific">Plasmodium ovale wallikeri</name>
    <dbReference type="NCBI Taxonomy" id="864142"/>
    <lineage>
        <taxon>Eukaryota</taxon>
        <taxon>Sar</taxon>
        <taxon>Alveolata</taxon>
        <taxon>Apicomplexa</taxon>
        <taxon>Aconoidasida</taxon>
        <taxon>Haemosporida</taxon>
        <taxon>Plasmodiidae</taxon>
        <taxon>Plasmodium</taxon>
        <taxon>Plasmodium (Plasmodium)</taxon>
    </lineage>
</organism>
<keyword evidence="1" id="KW-0812">Transmembrane</keyword>
<keyword evidence="1" id="KW-0472">Membrane</keyword>
<sequence>MKSEQILKNLSKYELYNKFNQKFGDTIKYDSYCNGVKYLTNVYPGILEICYMFAQNLIKLPEILSDEMDNVKRCRYFNFWITDHVRKLFSAQWKDKGNVNRTLLGFLKVENIIKAELKNNNCYFYYLSNVSLDSWKEWKDLHDYIENYNDIKEKITSDENISDEFINKLECVETTGVKVDSTEDERGRVFKGLTESGRLPSAEFSSLEHHQDANEDGITNNTDYYSKIGGSLSFLGIVSTLFYLYNFTTFGTWVRSKIAKKKIKVNLDEDTKKSMAHELNNIDENYYNDGYNITYLPS</sequence>
<reference evidence="4 5" key="1">
    <citation type="submission" date="2016-05" db="EMBL/GenBank/DDBJ databases">
        <authorList>
            <person name="Naeem Raeece"/>
        </authorList>
    </citation>
    <scope>NUCLEOTIDE SEQUENCE [LARGE SCALE GENOMIC DNA]</scope>
</reference>
<dbReference type="InterPro" id="IPR008780">
    <property type="entry name" value="Plasmodium_Vir"/>
</dbReference>
<dbReference type="EMBL" id="FLRD01001875">
    <property type="protein sequence ID" value="SBT58439.1"/>
    <property type="molecule type" value="Genomic_DNA"/>
</dbReference>
<feature type="transmembrane region" description="Helical" evidence="1">
    <location>
        <begin position="232"/>
        <end position="254"/>
    </location>
</feature>
<evidence type="ECO:0000313" key="2">
    <source>
        <dbReference type="EMBL" id="SBT56561.1"/>
    </source>
</evidence>
<dbReference type="EMBL" id="FLRE01001422">
    <property type="protein sequence ID" value="SBT56561.1"/>
    <property type="molecule type" value="Genomic_DNA"/>
</dbReference>
<evidence type="ECO:0000313" key="4">
    <source>
        <dbReference type="Proteomes" id="UP000078550"/>
    </source>
</evidence>
<evidence type="ECO:0000256" key="1">
    <source>
        <dbReference type="SAM" id="Phobius"/>
    </source>
</evidence>